<dbReference type="PANTHER" id="PTHR11070:SF2">
    <property type="entry name" value="ATP-DEPENDENT DNA HELICASE SRS2"/>
    <property type="match status" value="1"/>
</dbReference>
<evidence type="ECO:0000256" key="4">
    <source>
        <dbReference type="ARBA" id="ARBA00022840"/>
    </source>
</evidence>
<dbReference type="InterPro" id="IPR014017">
    <property type="entry name" value="DNA_helicase_UvrD-like_C"/>
</dbReference>
<evidence type="ECO:0000256" key="5">
    <source>
        <dbReference type="ARBA" id="ARBA00023235"/>
    </source>
</evidence>
<evidence type="ECO:0000256" key="9">
    <source>
        <dbReference type="PROSITE-ProRule" id="PRU00560"/>
    </source>
</evidence>
<dbReference type="GO" id="GO:0043138">
    <property type="term" value="F:3'-5' DNA helicase activity"/>
    <property type="evidence" value="ECO:0007669"/>
    <property type="project" value="UniProtKB-EC"/>
</dbReference>
<evidence type="ECO:0000256" key="3">
    <source>
        <dbReference type="ARBA" id="ARBA00022806"/>
    </source>
</evidence>
<evidence type="ECO:0000256" key="8">
    <source>
        <dbReference type="ARBA" id="ARBA00048988"/>
    </source>
</evidence>
<sequence length="485" mass="56053">MQRYKILGPPGTGKTTRLLALLEKELETVPPKRIAFVSFTRRGTYEGAQRAKERFAFDDAQLCHFRTLHSLCFRQTGSKHGRIMQKKDYYELGKKLGLKFDVDESALAILSEKNDATYLAACSLAMHNPATYDKLIVGLNYTKLLYVAKNLQAYKETYGCIDFTDMMFNYYKYGDPLDVDVVFVDEAQDLTTLQWVVVDKMFAGAKRMYIAGDDDQAIYTWAGADVDEFMKREAATEILQQSNRLPVKVHRYALNVLKGISHRTHKDFRPRDEQGDVDVAISWTKALARVDRHTLILSRDRMELGRAAKALQEAGLLYTYKGESSLPLGMRRAIETYEQWRTSPEPSFYPPLRSFEREWFSKTGLEIPWYDALKSRNNAQYFKRVLERESRGEQQAHKIELSTIHAAKGSECEHVILALGYRLKTDSNYRRDPDSELRCLYVGATRAKQKLTLKLKEQSYGYPSFMQLDPRCWLDDAELKADEWF</sequence>
<dbReference type="InterPro" id="IPR027417">
    <property type="entry name" value="P-loop_NTPase"/>
</dbReference>
<dbReference type="EC" id="5.6.2.4" evidence="7"/>
<dbReference type="InterPro" id="IPR000212">
    <property type="entry name" value="DNA_helicase_UvrD/REP"/>
</dbReference>
<keyword evidence="1 9" id="KW-0547">Nucleotide-binding</keyword>
<feature type="binding site" evidence="9">
    <location>
        <begin position="8"/>
        <end position="15"/>
    </location>
    <ligand>
        <name>ATP</name>
        <dbReference type="ChEBI" id="CHEBI:30616"/>
    </ligand>
</feature>
<evidence type="ECO:0000256" key="7">
    <source>
        <dbReference type="ARBA" id="ARBA00034808"/>
    </source>
</evidence>
<name>A0A8S5MR96_9CAUD</name>
<dbReference type="PANTHER" id="PTHR11070">
    <property type="entry name" value="UVRD / RECB / PCRA DNA HELICASE FAMILY MEMBER"/>
    <property type="match status" value="1"/>
</dbReference>
<dbReference type="SUPFAM" id="SSF52540">
    <property type="entry name" value="P-loop containing nucleoside triphosphate hydrolases"/>
    <property type="match status" value="1"/>
</dbReference>
<proteinExistence type="predicted"/>
<reference evidence="11" key="1">
    <citation type="journal article" date="2021" name="Proc. Natl. Acad. Sci. U.S.A.">
        <title>A Catalog of Tens of Thousands of Viruses from Human Metagenomes Reveals Hidden Associations with Chronic Diseases.</title>
        <authorList>
            <person name="Tisza M.J."/>
            <person name="Buck C.B."/>
        </authorList>
    </citation>
    <scope>NUCLEOTIDE SEQUENCE</scope>
    <source>
        <strain evidence="11">CtOAa14</strain>
    </source>
</reference>
<dbReference type="GO" id="GO:0000725">
    <property type="term" value="P:recombinational repair"/>
    <property type="evidence" value="ECO:0007669"/>
    <property type="project" value="TreeGrafter"/>
</dbReference>
<evidence type="ECO:0000256" key="6">
    <source>
        <dbReference type="ARBA" id="ARBA00034617"/>
    </source>
</evidence>
<comment type="catalytic activity">
    <reaction evidence="8">
        <text>ATP + H2O = ADP + phosphate + H(+)</text>
        <dbReference type="Rhea" id="RHEA:13065"/>
        <dbReference type="ChEBI" id="CHEBI:15377"/>
        <dbReference type="ChEBI" id="CHEBI:15378"/>
        <dbReference type="ChEBI" id="CHEBI:30616"/>
        <dbReference type="ChEBI" id="CHEBI:43474"/>
        <dbReference type="ChEBI" id="CHEBI:456216"/>
        <dbReference type="EC" id="5.6.2.4"/>
    </reaction>
</comment>
<dbReference type="Gene3D" id="3.40.50.300">
    <property type="entry name" value="P-loop containing nucleotide triphosphate hydrolases"/>
    <property type="match status" value="2"/>
</dbReference>
<keyword evidence="5" id="KW-0413">Isomerase</keyword>
<comment type="catalytic activity">
    <reaction evidence="6">
        <text>Couples ATP hydrolysis with the unwinding of duplex DNA by translocating in the 3'-5' direction.</text>
        <dbReference type="EC" id="5.6.2.4"/>
    </reaction>
</comment>
<feature type="domain" description="UvrD-like helicase ATP-binding" evidence="10">
    <location>
        <begin position="1"/>
        <end position="271"/>
    </location>
</feature>
<protein>
    <recommendedName>
        <fullName evidence="7">DNA 3'-5' helicase</fullName>
        <ecNumber evidence="7">5.6.2.4</ecNumber>
    </recommendedName>
</protein>
<dbReference type="GO" id="GO:0005524">
    <property type="term" value="F:ATP binding"/>
    <property type="evidence" value="ECO:0007669"/>
    <property type="project" value="UniProtKB-UniRule"/>
</dbReference>
<dbReference type="GO" id="GO:0003677">
    <property type="term" value="F:DNA binding"/>
    <property type="evidence" value="ECO:0007669"/>
    <property type="project" value="InterPro"/>
</dbReference>
<keyword evidence="3 9" id="KW-0347">Helicase</keyword>
<dbReference type="EMBL" id="BK014964">
    <property type="protein sequence ID" value="DAD84664.1"/>
    <property type="molecule type" value="Genomic_DNA"/>
</dbReference>
<accession>A0A8S5MR96</accession>
<organism evidence="11">
    <name type="scientific">Myoviridae sp. ctOAa14</name>
    <dbReference type="NCBI Taxonomy" id="2826646"/>
    <lineage>
        <taxon>Viruses</taxon>
        <taxon>Duplodnaviria</taxon>
        <taxon>Heunggongvirae</taxon>
        <taxon>Uroviricota</taxon>
        <taxon>Caudoviricetes</taxon>
    </lineage>
</organism>
<evidence type="ECO:0000313" key="11">
    <source>
        <dbReference type="EMBL" id="DAD84664.1"/>
    </source>
</evidence>
<dbReference type="Pfam" id="PF00580">
    <property type="entry name" value="UvrD-helicase"/>
    <property type="match status" value="1"/>
</dbReference>
<keyword evidence="2 9" id="KW-0378">Hydrolase</keyword>
<evidence type="ECO:0000256" key="2">
    <source>
        <dbReference type="ARBA" id="ARBA00022801"/>
    </source>
</evidence>
<dbReference type="InterPro" id="IPR014016">
    <property type="entry name" value="UvrD-like_ATP-bd"/>
</dbReference>
<dbReference type="PROSITE" id="PS51198">
    <property type="entry name" value="UVRD_HELICASE_ATP_BIND"/>
    <property type="match status" value="1"/>
</dbReference>
<evidence type="ECO:0000259" key="10">
    <source>
        <dbReference type="PROSITE" id="PS51198"/>
    </source>
</evidence>
<dbReference type="GO" id="GO:0016787">
    <property type="term" value="F:hydrolase activity"/>
    <property type="evidence" value="ECO:0007669"/>
    <property type="project" value="UniProtKB-UniRule"/>
</dbReference>
<dbReference type="Pfam" id="PF13361">
    <property type="entry name" value="UvrD_C"/>
    <property type="match status" value="1"/>
</dbReference>
<evidence type="ECO:0000256" key="1">
    <source>
        <dbReference type="ARBA" id="ARBA00022741"/>
    </source>
</evidence>
<keyword evidence="4 9" id="KW-0067">ATP-binding</keyword>